<keyword evidence="2" id="KW-0805">Transcription regulation</keyword>
<dbReference type="InterPro" id="IPR058163">
    <property type="entry name" value="LysR-type_TF_proteobact-type"/>
</dbReference>
<evidence type="ECO:0000313" key="6">
    <source>
        <dbReference type="EMBL" id="NHR07234.1"/>
    </source>
</evidence>
<evidence type="ECO:0000256" key="1">
    <source>
        <dbReference type="ARBA" id="ARBA00009437"/>
    </source>
</evidence>
<gene>
    <name evidence="6" type="ORF">HA052_18755</name>
</gene>
<keyword evidence="7" id="KW-1185">Reference proteome</keyword>
<sequence length="300" mass="33556">MDTLDQFRIFAKVAEMSSFTKAAHILNMPRATISIAIQSLESNIGTKLFYRTTRRVSLTTDGAMLLEHVCTLLENAETINTLFRTNQQQVSGRLNIEAPSRIARRLIAPALPILFEQYPNLSISLGSSDRFINLFQDGVDCAIRVGNSCDSSLEIKPIGHLLLINCCSPEYLNKYGMPKSTDILHQNHLAVGYASPTTGIELPWEYVSSDQAHTLIMPSKVTVNNAESYIACCLSGLGLIQIPKFDVQDLLRTGELVEIMPHARAQPMKISFVYPKKHHHSPRLNAFINWAEDLLQPYLD</sequence>
<dbReference type="Gene3D" id="1.10.10.10">
    <property type="entry name" value="Winged helix-like DNA-binding domain superfamily/Winged helix DNA-binding domain"/>
    <property type="match status" value="1"/>
</dbReference>
<keyword evidence="3" id="KW-0238">DNA-binding</keyword>
<dbReference type="PANTHER" id="PTHR30537:SF72">
    <property type="entry name" value="LYSR FAMILY TRANSCRIPTIONAL REGULATOR"/>
    <property type="match status" value="1"/>
</dbReference>
<evidence type="ECO:0000256" key="2">
    <source>
        <dbReference type="ARBA" id="ARBA00023015"/>
    </source>
</evidence>
<proteinExistence type="inferred from homology"/>
<reference evidence="6 7" key="1">
    <citation type="submission" date="2020-03" db="EMBL/GenBank/DDBJ databases">
        <title>Draft genome sequence of environmentally isolated cultures.</title>
        <authorList>
            <person name="Wilson H.S."/>
            <person name="De Leon M.E."/>
        </authorList>
    </citation>
    <scope>NUCLEOTIDE SEQUENCE [LARGE SCALE GENOMIC DNA]</scope>
    <source>
        <strain evidence="6 7">HSC-31F16</strain>
    </source>
</reference>
<evidence type="ECO:0000256" key="4">
    <source>
        <dbReference type="ARBA" id="ARBA00023163"/>
    </source>
</evidence>
<comment type="caution">
    <text evidence="6">The sequence shown here is derived from an EMBL/GenBank/DDBJ whole genome shotgun (WGS) entry which is preliminary data.</text>
</comment>
<keyword evidence="4" id="KW-0804">Transcription</keyword>
<accession>A0ABX0L6H6</accession>
<dbReference type="InterPro" id="IPR036390">
    <property type="entry name" value="WH_DNA-bd_sf"/>
</dbReference>
<dbReference type="Pfam" id="PF00126">
    <property type="entry name" value="HTH_1"/>
    <property type="match status" value="1"/>
</dbReference>
<evidence type="ECO:0000256" key="3">
    <source>
        <dbReference type="ARBA" id="ARBA00023125"/>
    </source>
</evidence>
<dbReference type="EMBL" id="JAAOMA010000031">
    <property type="protein sequence ID" value="NHR07234.1"/>
    <property type="molecule type" value="Genomic_DNA"/>
</dbReference>
<name>A0ABX0L6H6_9NEIS</name>
<evidence type="ECO:0000259" key="5">
    <source>
        <dbReference type="PROSITE" id="PS50931"/>
    </source>
</evidence>
<protein>
    <submittedName>
        <fullName evidence="6">LysR family transcriptional regulator</fullName>
    </submittedName>
</protein>
<feature type="domain" description="HTH lysR-type" evidence="5">
    <location>
        <begin position="1"/>
        <end position="59"/>
    </location>
</feature>
<dbReference type="Proteomes" id="UP001515641">
    <property type="component" value="Unassembled WGS sequence"/>
</dbReference>
<dbReference type="PROSITE" id="PS50931">
    <property type="entry name" value="HTH_LYSR"/>
    <property type="match status" value="1"/>
</dbReference>
<dbReference type="Gene3D" id="3.40.190.290">
    <property type="match status" value="1"/>
</dbReference>
<organism evidence="6 7">
    <name type="scientific">Chromobacterium fluminis</name>
    <dbReference type="NCBI Taxonomy" id="3044269"/>
    <lineage>
        <taxon>Bacteria</taxon>
        <taxon>Pseudomonadati</taxon>
        <taxon>Pseudomonadota</taxon>
        <taxon>Betaproteobacteria</taxon>
        <taxon>Neisseriales</taxon>
        <taxon>Chromobacteriaceae</taxon>
        <taxon>Chromobacterium</taxon>
    </lineage>
</organism>
<dbReference type="PANTHER" id="PTHR30537">
    <property type="entry name" value="HTH-TYPE TRANSCRIPTIONAL REGULATOR"/>
    <property type="match status" value="1"/>
</dbReference>
<dbReference type="InterPro" id="IPR036388">
    <property type="entry name" value="WH-like_DNA-bd_sf"/>
</dbReference>
<dbReference type="InterPro" id="IPR005119">
    <property type="entry name" value="LysR_subst-bd"/>
</dbReference>
<dbReference type="Pfam" id="PF03466">
    <property type="entry name" value="LysR_substrate"/>
    <property type="match status" value="1"/>
</dbReference>
<dbReference type="SUPFAM" id="SSF53850">
    <property type="entry name" value="Periplasmic binding protein-like II"/>
    <property type="match status" value="1"/>
</dbReference>
<dbReference type="SUPFAM" id="SSF46785">
    <property type="entry name" value="Winged helix' DNA-binding domain"/>
    <property type="match status" value="1"/>
</dbReference>
<dbReference type="InterPro" id="IPR000847">
    <property type="entry name" value="LysR_HTH_N"/>
</dbReference>
<dbReference type="RefSeq" id="WP_166453071.1">
    <property type="nucleotide sequence ID" value="NZ_JAAOMA010000031.1"/>
</dbReference>
<comment type="similarity">
    <text evidence="1">Belongs to the LysR transcriptional regulatory family.</text>
</comment>
<dbReference type="CDD" id="cd08472">
    <property type="entry name" value="PBP2_CrgA_like_3"/>
    <property type="match status" value="1"/>
</dbReference>
<evidence type="ECO:0000313" key="7">
    <source>
        <dbReference type="Proteomes" id="UP001515641"/>
    </source>
</evidence>